<dbReference type="EMBL" id="BMMH01000048">
    <property type="protein sequence ID" value="GGL47111.1"/>
    <property type="molecule type" value="Genomic_DNA"/>
</dbReference>
<reference evidence="2" key="1">
    <citation type="journal article" date="2014" name="Int. J. Syst. Evol. Microbiol.">
        <title>Complete genome sequence of Corynebacterium casei LMG S-19264T (=DSM 44701T), isolated from a smear-ripened cheese.</title>
        <authorList>
            <consortium name="US DOE Joint Genome Institute (JGI-PGF)"/>
            <person name="Walter F."/>
            <person name="Albersmeier A."/>
            <person name="Kalinowski J."/>
            <person name="Ruckert C."/>
        </authorList>
    </citation>
    <scope>NUCLEOTIDE SEQUENCE</scope>
    <source>
        <strain evidence="2">CGMCC 4.3508</strain>
    </source>
</reference>
<dbReference type="RefSeq" id="WP_063916471.1">
    <property type="nucleotide sequence ID" value="NZ_BMMH01000048.1"/>
</dbReference>
<evidence type="ECO:0000259" key="1">
    <source>
        <dbReference type="Pfam" id="PF03992"/>
    </source>
</evidence>
<dbReference type="InterPro" id="IPR007138">
    <property type="entry name" value="ABM_dom"/>
</dbReference>
<accession>A0A917VZ40</accession>
<keyword evidence="3" id="KW-1185">Reference proteome</keyword>
<dbReference type="InterPro" id="IPR011008">
    <property type="entry name" value="Dimeric_a/b-barrel"/>
</dbReference>
<dbReference type="Gene3D" id="3.30.70.100">
    <property type="match status" value="1"/>
</dbReference>
<reference evidence="2" key="2">
    <citation type="submission" date="2020-09" db="EMBL/GenBank/DDBJ databases">
        <authorList>
            <person name="Sun Q."/>
            <person name="Zhou Y."/>
        </authorList>
    </citation>
    <scope>NUCLEOTIDE SEQUENCE</scope>
    <source>
        <strain evidence="2">CGMCC 4.3508</strain>
    </source>
</reference>
<comment type="caution">
    <text evidence="2">The sequence shown here is derived from an EMBL/GenBank/DDBJ whole genome shotgun (WGS) entry which is preliminary data.</text>
</comment>
<organism evidence="2 3">
    <name type="scientific">Nocardia jinanensis</name>
    <dbReference type="NCBI Taxonomy" id="382504"/>
    <lineage>
        <taxon>Bacteria</taxon>
        <taxon>Bacillati</taxon>
        <taxon>Actinomycetota</taxon>
        <taxon>Actinomycetes</taxon>
        <taxon>Mycobacteriales</taxon>
        <taxon>Nocardiaceae</taxon>
        <taxon>Nocardia</taxon>
    </lineage>
</organism>
<protein>
    <recommendedName>
        <fullName evidence="1">ABM domain-containing protein</fullName>
    </recommendedName>
</protein>
<feature type="domain" description="ABM" evidence="1">
    <location>
        <begin position="15"/>
        <end position="91"/>
    </location>
</feature>
<dbReference type="AlphaFoldDB" id="A0A917VZ40"/>
<gene>
    <name evidence="2" type="ORF">GCM10011588_72530</name>
</gene>
<evidence type="ECO:0000313" key="3">
    <source>
        <dbReference type="Proteomes" id="UP000638263"/>
    </source>
</evidence>
<name>A0A917VZ40_9NOCA</name>
<dbReference type="Proteomes" id="UP000638263">
    <property type="component" value="Unassembled WGS sequence"/>
</dbReference>
<proteinExistence type="predicted"/>
<dbReference type="Pfam" id="PF03992">
    <property type="entry name" value="ABM"/>
    <property type="match status" value="1"/>
</dbReference>
<evidence type="ECO:0000313" key="2">
    <source>
        <dbReference type="EMBL" id="GGL47111.1"/>
    </source>
</evidence>
<sequence>MTTPFGLTPAATRQPVTFINVFSVPTPQRDRFMAHWKRTAECMMAAPGFLRVRMFQVMSAPTELTYVMVGEWESGTALDEARKNVEWQQALQGMNDDPELDLTARPMICTTVFDEGPAGVHI</sequence>
<dbReference type="SUPFAM" id="SSF54909">
    <property type="entry name" value="Dimeric alpha+beta barrel"/>
    <property type="match status" value="1"/>
</dbReference>